<gene>
    <name evidence="2" type="ORF">CVM52_13560</name>
</gene>
<dbReference type="RefSeq" id="WP_100163031.1">
    <property type="nucleotide sequence ID" value="NZ_PGTB01000055.1"/>
</dbReference>
<keyword evidence="1" id="KW-1133">Transmembrane helix</keyword>
<dbReference type="Proteomes" id="UP000231553">
    <property type="component" value="Unassembled WGS sequence"/>
</dbReference>
<protein>
    <recommendedName>
        <fullName evidence="4">DUF2244 domain-containing protein</fullName>
    </recommendedName>
</protein>
<keyword evidence="1" id="KW-0472">Membrane</keyword>
<name>A0A2M8J010_9RHOB</name>
<accession>A0A2M8J010</accession>
<dbReference type="AlphaFoldDB" id="A0A2M8J010"/>
<keyword evidence="3" id="KW-1185">Reference proteome</keyword>
<proteinExistence type="predicted"/>
<dbReference type="OrthoDB" id="7867097at2"/>
<evidence type="ECO:0000313" key="3">
    <source>
        <dbReference type="Proteomes" id="UP000231553"/>
    </source>
</evidence>
<reference evidence="2 3" key="1">
    <citation type="journal article" date="2018" name="Int. J. Syst. Evol. Microbiol.">
        <title>Pseudooceanicola lipolyticus sp. nov., a marine alphaproteobacterium, reclassification of Oceanicola flagellatus as Pseudooceanicola flagellatus comb. nov. and emended description of the genus Pseudooceanicola.</title>
        <authorList>
            <person name="Huang M.-M."/>
            <person name="Guo L.-L."/>
            <person name="Wu Y.-H."/>
            <person name="Lai Q.-L."/>
            <person name="Shao Z.-Z."/>
            <person name="Wang C.-S."/>
            <person name="Wu M."/>
            <person name="Xu X.-W."/>
        </authorList>
    </citation>
    <scope>NUCLEOTIDE SEQUENCE [LARGE SCALE GENOMIC DNA]</scope>
    <source>
        <strain evidence="2 3">157</strain>
    </source>
</reference>
<organism evidence="2 3">
    <name type="scientific">Pseudooceanicola lipolyticus</name>
    <dbReference type="NCBI Taxonomy" id="2029104"/>
    <lineage>
        <taxon>Bacteria</taxon>
        <taxon>Pseudomonadati</taxon>
        <taxon>Pseudomonadota</taxon>
        <taxon>Alphaproteobacteria</taxon>
        <taxon>Rhodobacterales</taxon>
        <taxon>Paracoccaceae</taxon>
        <taxon>Pseudooceanicola</taxon>
    </lineage>
</organism>
<feature type="transmembrane region" description="Helical" evidence="1">
    <location>
        <begin position="16"/>
        <end position="33"/>
    </location>
</feature>
<dbReference type="EMBL" id="PGTB01000055">
    <property type="protein sequence ID" value="PJE36123.1"/>
    <property type="molecule type" value="Genomic_DNA"/>
</dbReference>
<evidence type="ECO:0008006" key="4">
    <source>
        <dbReference type="Google" id="ProtNLM"/>
    </source>
</evidence>
<keyword evidence="1" id="KW-0812">Transmembrane</keyword>
<evidence type="ECO:0000313" key="2">
    <source>
        <dbReference type="EMBL" id="PJE36123.1"/>
    </source>
</evidence>
<evidence type="ECO:0000256" key="1">
    <source>
        <dbReference type="SAM" id="Phobius"/>
    </source>
</evidence>
<comment type="caution">
    <text evidence="2">The sequence shown here is derived from an EMBL/GenBank/DDBJ whole genome shotgun (WGS) entry which is preliminary data.</text>
</comment>
<sequence length="143" mass="16372">MTTPFEFRRQGRSRRALLALAVTYGLILVALLVFDAAWWLMALLGLCTLPALWDVWRNPAAGLSLTGEALSWHSGRRRAEVPLSEIDHLRLDTRWDFSVRATALLTNGKRLRLPYESLPPHRSFEAALQARGIRVERHHFNVF</sequence>